<dbReference type="InterPro" id="IPR036890">
    <property type="entry name" value="HATPase_C_sf"/>
</dbReference>
<evidence type="ECO:0000256" key="5">
    <source>
        <dbReference type="ARBA" id="ARBA00022692"/>
    </source>
</evidence>
<keyword evidence="8" id="KW-0067">ATP-binding</keyword>
<evidence type="ECO:0000259" key="13">
    <source>
        <dbReference type="Pfam" id="PF02518"/>
    </source>
</evidence>
<evidence type="ECO:0000259" key="15">
    <source>
        <dbReference type="Pfam" id="PF07694"/>
    </source>
</evidence>
<sequence length="408" mass="44423">MRVTLLRRALSSIQTCWQYQLGTAVFFGLLAIIGTHSGLIVDVHNDGAIIKWASKIASPLKQSHAIIGFRDLMALTAGLFGGPWVGLGAGLMAGAERYALGGYAGTISAIATVLQGFGAGLSRHFWPQWTVTAWGILVVSVIGTCLQKLLLFSFIHPHSDAVALVSETLVPVLVVNSLGCLLFFVVMKDLGSDQLKIDAQQAQLCALQAQVEPHFLNNTLNAIQTLIGIDPKSASEYVVKLARFMDNTRQNASVNAIPLAEELAQLKYYLDFQNLRFPGKFRFHDDVPDSLMAYHISPRSLQTLAENALIHGRRGKEGVLNITIKGVDYGEMMQLSVLDNGYGISPERVEQLGKQPVKSEREGGGTALHQLSQSLDLAFNGRAKLDIHSQLGTGTEVILKLPKRSKPW</sequence>
<evidence type="ECO:0000256" key="2">
    <source>
        <dbReference type="ARBA" id="ARBA00022475"/>
    </source>
</evidence>
<dbReference type="Gene3D" id="3.30.565.10">
    <property type="entry name" value="Histidine kinase-like ATPase, C-terminal domain"/>
    <property type="match status" value="1"/>
</dbReference>
<dbReference type="EMBL" id="FUKJ01000415">
    <property type="protein sequence ID" value="SJM95268.1"/>
    <property type="molecule type" value="Genomic_DNA"/>
</dbReference>
<feature type="domain" description="Histidine kinase/HSP90-like ATPase" evidence="13">
    <location>
        <begin position="301"/>
        <end position="404"/>
    </location>
</feature>
<dbReference type="RefSeq" id="WP_087148137.1">
    <property type="nucleotide sequence ID" value="NZ_FUKJ01000415.1"/>
</dbReference>
<gene>
    <name evidence="16" type="ORF">CRENPOLYSF2_510001</name>
</gene>
<dbReference type="InterPro" id="IPR050640">
    <property type="entry name" value="Bact_2-comp_sensor_kinase"/>
</dbReference>
<dbReference type="Proteomes" id="UP000195442">
    <property type="component" value="Unassembled WGS sequence"/>
</dbReference>
<keyword evidence="7 16" id="KW-0418">Kinase</keyword>
<feature type="domain" description="Signal transduction histidine kinase 5TM receptor LytS transmembrane region" evidence="15">
    <location>
        <begin position="6"/>
        <end position="189"/>
    </location>
</feature>
<feature type="domain" description="Signal transduction histidine kinase internal region" evidence="14">
    <location>
        <begin position="202"/>
        <end position="280"/>
    </location>
</feature>
<dbReference type="InterPro" id="IPR003594">
    <property type="entry name" value="HATPase_dom"/>
</dbReference>
<evidence type="ECO:0000259" key="14">
    <source>
        <dbReference type="Pfam" id="PF06580"/>
    </source>
</evidence>
<keyword evidence="6" id="KW-0547">Nucleotide-binding</keyword>
<keyword evidence="11 12" id="KW-0472">Membrane</keyword>
<evidence type="ECO:0000313" key="16">
    <source>
        <dbReference type="EMBL" id="SJM95268.1"/>
    </source>
</evidence>
<name>A0A1R4HG92_9GAMM</name>
<protein>
    <submittedName>
        <fullName evidence="16">Putative Signal transduction histidine kinase, LytS</fullName>
    </submittedName>
</protein>
<dbReference type="AlphaFoldDB" id="A0A1R4HG92"/>
<evidence type="ECO:0000313" key="17">
    <source>
        <dbReference type="Proteomes" id="UP000195442"/>
    </source>
</evidence>
<evidence type="ECO:0000256" key="10">
    <source>
        <dbReference type="ARBA" id="ARBA00023012"/>
    </source>
</evidence>
<accession>A0A1R4HG92</accession>
<organism evidence="16 17">
    <name type="scientific">Crenothrix polyspora</name>
    <dbReference type="NCBI Taxonomy" id="360316"/>
    <lineage>
        <taxon>Bacteria</taxon>
        <taxon>Pseudomonadati</taxon>
        <taxon>Pseudomonadota</taxon>
        <taxon>Gammaproteobacteria</taxon>
        <taxon>Methylococcales</taxon>
        <taxon>Crenotrichaceae</taxon>
        <taxon>Crenothrix</taxon>
    </lineage>
</organism>
<feature type="transmembrane region" description="Helical" evidence="12">
    <location>
        <begin position="100"/>
        <end position="121"/>
    </location>
</feature>
<reference evidence="17" key="1">
    <citation type="submission" date="2017-02" db="EMBL/GenBank/DDBJ databases">
        <authorList>
            <person name="Daims H."/>
        </authorList>
    </citation>
    <scope>NUCLEOTIDE SEQUENCE [LARGE SCALE GENOMIC DNA]</scope>
</reference>
<dbReference type="Gene3D" id="1.10.1760.20">
    <property type="match status" value="1"/>
</dbReference>
<evidence type="ECO:0000256" key="3">
    <source>
        <dbReference type="ARBA" id="ARBA00022553"/>
    </source>
</evidence>
<dbReference type="Pfam" id="PF07694">
    <property type="entry name" value="5TM-5TMR_LYT"/>
    <property type="match status" value="1"/>
</dbReference>
<feature type="transmembrane region" description="Helical" evidence="12">
    <location>
        <begin position="161"/>
        <end position="186"/>
    </location>
</feature>
<proteinExistence type="predicted"/>
<evidence type="ECO:0000256" key="6">
    <source>
        <dbReference type="ARBA" id="ARBA00022741"/>
    </source>
</evidence>
<comment type="subcellular location">
    <subcellularLocation>
        <location evidence="1">Cell membrane</location>
        <topology evidence="1">Multi-pass membrane protein</topology>
    </subcellularLocation>
</comment>
<keyword evidence="10" id="KW-0902">Two-component regulatory system</keyword>
<evidence type="ECO:0000256" key="7">
    <source>
        <dbReference type="ARBA" id="ARBA00022777"/>
    </source>
</evidence>
<evidence type="ECO:0000256" key="12">
    <source>
        <dbReference type="SAM" id="Phobius"/>
    </source>
</evidence>
<dbReference type="SUPFAM" id="SSF55874">
    <property type="entry name" value="ATPase domain of HSP90 chaperone/DNA topoisomerase II/histidine kinase"/>
    <property type="match status" value="1"/>
</dbReference>
<evidence type="ECO:0000256" key="8">
    <source>
        <dbReference type="ARBA" id="ARBA00022840"/>
    </source>
</evidence>
<dbReference type="InterPro" id="IPR011620">
    <property type="entry name" value="Sig_transdc_His_kinase_LytS_TM"/>
</dbReference>
<keyword evidence="17" id="KW-1185">Reference proteome</keyword>
<evidence type="ECO:0000256" key="9">
    <source>
        <dbReference type="ARBA" id="ARBA00022989"/>
    </source>
</evidence>
<evidence type="ECO:0000256" key="1">
    <source>
        <dbReference type="ARBA" id="ARBA00004651"/>
    </source>
</evidence>
<keyword evidence="4" id="KW-0808">Transferase</keyword>
<keyword evidence="3" id="KW-0597">Phosphoprotein</keyword>
<dbReference type="GO" id="GO:0005886">
    <property type="term" value="C:plasma membrane"/>
    <property type="evidence" value="ECO:0007669"/>
    <property type="project" value="UniProtKB-SubCell"/>
</dbReference>
<dbReference type="GO" id="GO:0005524">
    <property type="term" value="F:ATP binding"/>
    <property type="evidence" value="ECO:0007669"/>
    <property type="project" value="UniProtKB-KW"/>
</dbReference>
<dbReference type="InterPro" id="IPR010559">
    <property type="entry name" value="Sig_transdc_His_kin_internal"/>
</dbReference>
<dbReference type="PANTHER" id="PTHR34220:SF11">
    <property type="entry name" value="SENSOR PROTEIN KINASE HPTS"/>
    <property type="match status" value="1"/>
</dbReference>
<feature type="transmembrane region" description="Helical" evidence="12">
    <location>
        <begin position="72"/>
        <end position="94"/>
    </location>
</feature>
<keyword evidence="5 12" id="KW-0812">Transmembrane</keyword>
<dbReference type="GO" id="GO:0000155">
    <property type="term" value="F:phosphorelay sensor kinase activity"/>
    <property type="evidence" value="ECO:0007669"/>
    <property type="project" value="InterPro"/>
</dbReference>
<evidence type="ECO:0000256" key="11">
    <source>
        <dbReference type="ARBA" id="ARBA00023136"/>
    </source>
</evidence>
<evidence type="ECO:0000256" key="4">
    <source>
        <dbReference type="ARBA" id="ARBA00022679"/>
    </source>
</evidence>
<dbReference type="Pfam" id="PF06580">
    <property type="entry name" value="His_kinase"/>
    <property type="match status" value="1"/>
</dbReference>
<dbReference type="OrthoDB" id="2514702at2"/>
<feature type="transmembrane region" description="Helical" evidence="12">
    <location>
        <begin position="133"/>
        <end position="155"/>
    </location>
</feature>
<dbReference type="PANTHER" id="PTHR34220">
    <property type="entry name" value="SENSOR HISTIDINE KINASE YPDA"/>
    <property type="match status" value="1"/>
</dbReference>
<dbReference type="Pfam" id="PF02518">
    <property type="entry name" value="HATPase_c"/>
    <property type="match status" value="1"/>
</dbReference>
<keyword evidence="9 12" id="KW-1133">Transmembrane helix</keyword>
<keyword evidence="2" id="KW-1003">Cell membrane</keyword>
<dbReference type="GO" id="GO:0071555">
    <property type="term" value="P:cell wall organization"/>
    <property type="evidence" value="ECO:0007669"/>
    <property type="project" value="InterPro"/>
</dbReference>